<evidence type="ECO:0000313" key="11">
    <source>
        <dbReference type="EnsemblPlants" id="Ma06_p15120.1"/>
    </source>
</evidence>
<evidence type="ECO:0000259" key="9">
    <source>
        <dbReference type="SMART" id="SM00848"/>
    </source>
</evidence>
<dbReference type="InterPro" id="IPR038765">
    <property type="entry name" value="Papain-like_cys_pep_sf"/>
</dbReference>
<dbReference type="PROSITE" id="PS00139">
    <property type="entry name" value="THIOL_PROTEASE_CYS"/>
    <property type="match status" value="1"/>
</dbReference>
<dbReference type="SUPFAM" id="SSF54001">
    <property type="entry name" value="Cysteine proteinases"/>
    <property type="match status" value="1"/>
</dbReference>
<evidence type="ECO:0000256" key="4">
    <source>
        <dbReference type="ARBA" id="ARBA00022801"/>
    </source>
</evidence>
<evidence type="ECO:0000313" key="12">
    <source>
        <dbReference type="Proteomes" id="UP000012960"/>
    </source>
</evidence>
<dbReference type="GO" id="GO:0005764">
    <property type="term" value="C:lysosome"/>
    <property type="evidence" value="ECO:0000318"/>
    <property type="project" value="GO_Central"/>
</dbReference>
<dbReference type="GO" id="GO:0004197">
    <property type="term" value="F:cysteine-type endopeptidase activity"/>
    <property type="evidence" value="ECO:0000318"/>
    <property type="project" value="GO_Central"/>
</dbReference>
<keyword evidence="12" id="KW-1185">Reference proteome</keyword>
<keyword evidence="5" id="KW-0788">Thiol protease</keyword>
<dbReference type="PRINTS" id="PR00705">
    <property type="entry name" value="PAPAIN"/>
</dbReference>
<dbReference type="Gene3D" id="3.90.70.10">
    <property type="entry name" value="Cysteine proteinases"/>
    <property type="match status" value="1"/>
</dbReference>
<feature type="domain" description="Peptidase C1A papain C-terminal" evidence="8">
    <location>
        <begin position="121"/>
        <end position="334"/>
    </location>
</feature>
<dbReference type="PANTHER" id="PTHR12411">
    <property type="entry name" value="CYSTEINE PROTEASE FAMILY C1-RELATED"/>
    <property type="match status" value="1"/>
</dbReference>
<name>A0A804JGF8_MUSAM</name>
<gene>
    <name evidence="10" type="ORF">GSMUA_161070.1</name>
</gene>
<dbReference type="Pfam" id="PF08246">
    <property type="entry name" value="Inhibitor_I29"/>
    <property type="match status" value="1"/>
</dbReference>
<dbReference type="InterPro" id="IPR039417">
    <property type="entry name" value="Peptidase_C1A_papain-like"/>
</dbReference>
<feature type="domain" description="Cathepsin propeptide inhibitor" evidence="9">
    <location>
        <begin position="35"/>
        <end position="92"/>
    </location>
</feature>
<dbReference type="InterPro" id="IPR000169">
    <property type="entry name" value="Pept_cys_AS"/>
</dbReference>
<dbReference type="EMBL" id="HG996471">
    <property type="protein sequence ID" value="CAG1846313.1"/>
    <property type="molecule type" value="Genomic_DNA"/>
</dbReference>
<evidence type="ECO:0000256" key="1">
    <source>
        <dbReference type="ARBA" id="ARBA00008455"/>
    </source>
</evidence>
<keyword evidence="2" id="KW-0645">Protease</keyword>
<dbReference type="InParanoid" id="A0A804JGF8"/>
<evidence type="ECO:0000256" key="6">
    <source>
        <dbReference type="ARBA" id="ARBA00023157"/>
    </source>
</evidence>
<accession>A0A804JGF8</accession>
<dbReference type="Pfam" id="PF00112">
    <property type="entry name" value="Peptidase_C1"/>
    <property type="match status" value="1"/>
</dbReference>
<dbReference type="GO" id="GO:0051603">
    <property type="term" value="P:proteolysis involved in protein catabolic process"/>
    <property type="evidence" value="ECO:0000318"/>
    <property type="project" value="GO_Central"/>
</dbReference>
<organism evidence="11 12">
    <name type="scientific">Musa acuminata subsp. malaccensis</name>
    <name type="common">Wild banana</name>
    <name type="synonym">Musa malaccensis</name>
    <dbReference type="NCBI Taxonomy" id="214687"/>
    <lineage>
        <taxon>Eukaryota</taxon>
        <taxon>Viridiplantae</taxon>
        <taxon>Streptophyta</taxon>
        <taxon>Embryophyta</taxon>
        <taxon>Tracheophyta</taxon>
        <taxon>Spermatophyta</taxon>
        <taxon>Magnoliopsida</taxon>
        <taxon>Liliopsida</taxon>
        <taxon>Zingiberales</taxon>
        <taxon>Musaceae</taxon>
        <taxon>Musa</taxon>
    </lineage>
</organism>
<dbReference type="CDD" id="cd02248">
    <property type="entry name" value="Peptidase_C1A"/>
    <property type="match status" value="1"/>
</dbReference>
<dbReference type="AlphaFoldDB" id="A0A804JGF8"/>
<dbReference type="FunFam" id="3.90.70.10:FF:000067">
    <property type="entry name" value="Senescence-specific cysteine protease"/>
    <property type="match status" value="1"/>
</dbReference>
<feature type="signal peptide" evidence="7">
    <location>
        <begin position="1"/>
        <end position="25"/>
    </location>
</feature>
<dbReference type="OrthoDB" id="10253408at2759"/>
<keyword evidence="4" id="KW-0378">Hydrolase</keyword>
<evidence type="ECO:0000313" key="10">
    <source>
        <dbReference type="EMBL" id="CAG1846313.1"/>
    </source>
</evidence>
<dbReference type="EnsemblPlants" id="Ma06_t15120.1">
    <property type="protein sequence ID" value="Ma06_p15120.1"/>
    <property type="gene ID" value="Ma06_g15120"/>
</dbReference>
<evidence type="ECO:0000256" key="7">
    <source>
        <dbReference type="SAM" id="SignalP"/>
    </source>
</evidence>
<comment type="similarity">
    <text evidence="1">Belongs to the peptidase C1 family.</text>
</comment>
<evidence type="ECO:0000259" key="8">
    <source>
        <dbReference type="SMART" id="SM00645"/>
    </source>
</evidence>
<reference evidence="10" key="1">
    <citation type="submission" date="2021-03" db="EMBL/GenBank/DDBJ databases">
        <authorList>
            <consortium name="Genoscope - CEA"/>
            <person name="William W."/>
        </authorList>
    </citation>
    <scope>NUCLEOTIDE SEQUENCE</scope>
    <source>
        <strain evidence="10">Doubled-haploid Pahang</strain>
    </source>
</reference>
<proteinExistence type="inferred from homology"/>
<dbReference type="InterPro" id="IPR013128">
    <property type="entry name" value="Peptidase_C1A"/>
</dbReference>
<evidence type="ECO:0000256" key="3">
    <source>
        <dbReference type="ARBA" id="ARBA00022729"/>
    </source>
</evidence>
<dbReference type="InterPro" id="IPR000668">
    <property type="entry name" value="Peptidase_C1A_C"/>
</dbReference>
<sequence>MASALKIAALFFLLCGSWRWSAVSGTSPMTAVDMFEQWIAQYGRTYANESEKSYRLGVFTRNLDYVNAFRQAGNRSYTVGLNHFADLTDEEFRATYTSTGLSPSDGSYPGLMPFQYANVTAPSSIDWRNEGAVTPVKNQAQCGSCWAFSAIASIEGINKIVKGSLISLSEQQVFACDHYDAGCSGGLHYRAFSYAVSSGGITTEANYPYQPHQVACNSTKQSDHAVSITGYAMVPTNNETLLMNAVANQPVSVSVDAHTFRFYKGGIFDGPCGTNLDHDVTFVGYGTDENGVAYWIAKNSWGAWWGDHGYIRFKKDVAEKEGQCGLTLRASYPII</sequence>
<evidence type="ECO:0000256" key="2">
    <source>
        <dbReference type="ARBA" id="ARBA00022670"/>
    </source>
</evidence>
<dbReference type="OMA" id="TFHESAI"/>
<dbReference type="Gramene" id="Ma06_t15120.1">
    <property type="protein sequence ID" value="Ma06_p15120.1"/>
    <property type="gene ID" value="Ma06_g15120"/>
</dbReference>
<keyword evidence="3 7" id="KW-0732">Signal</keyword>
<dbReference type="SMART" id="SM00848">
    <property type="entry name" value="Inhibitor_I29"/>
    <property type="match status" value="1"/>
</dbReference>
<protein>
    <submittedName>
        <fullName evidence="10">(wild Malaysian banana) hypothetical protein</fullName>
    </submittedName>
</protein>
<feature type="chain" id="PRO_5036219951" evidence="7">
    <location>
        <begin position="26"/>
        <end position="335"/>
    </location>
</feature>
<dbReference type="Proteomes" id="UP000012960">
    <property type="component" value="Unplaced"/>
</dbReference>
<dbReference type="PROSITE" id="PS00640">
    <property type="entry name" value="THIOL_PROTEASE_ASN"/>
    <property type="match status" value="1"/>
</dbReference>
<dbReference type="InterPro" id="IPR025661">
    <property type="entry name" value="Pept_asp_AS"/>
</dbReference>
<dbReference type="GO" id="GO:0005615">
    <property type="term" value="C:extracellular space"/>
    <property type="evidence" value="ECO:0000318"/>
    <property type="project" value="GO_Central"/>
</dbReference>
<evidence type="ECO:0000256" key="5">
    <source>
        <dbReference type="ARBA" id="ARBA00022807"/>
    </source>
</evidence>
<dbReference type="SMART" id="SM00645">
    <property type="entry name" value="Pept_C1"/>
    <property type="match status" value="1"/>
</dbReference>
<dbReference type="InterPro" id="IPR013201">
    <property type="entry name" value="Prot_inhib_I29"/>
</dbReference>
<reference evidence="11" key="2">
    <citation type="submission" date="2021-05" db="UniProtKB">
        <authorList>
            <consortium name="EnsemblPlants"/>
        </authorList>
    </citation>
    <scope>IDENTIFICATION</scope>
    <source>
        <strain evidence="11">subsp. malaccensis</strain>
    </source>
</reference>
<keyword evidence="6" id="KW-1015">Disulfide bond</keyword>